<keyword evidence="1" id="KW-0472">Membrane</keyword>
<protein>
    <submittedName>
        <fullName evidence="2">Uncharacterized protein</fullName>
    </submittedName>
</protein>
<accession>A0A5N5CTZ5</accession>
<name>A0A5N5CTZ5_9PEZI</name>
<dbReference type="PANTHER" id="PTHR37544:SF3">
    <property type="entry name" value="SPRAY"/>
    <property type="match status" value="1"/>
</dbReference>
<keyword evidence="1" id="KW-0812">Transmembrane</keyword>
<dbReference type="AlphaFoldDB" id="A0A5N5CTZ5"/>
<feature type="transmembrane region" description="Helical" evidence="1">
    <location>
        <begin position="131"/>
        <end position="153"/>
    </location>
</feature>
<evidence type="ECO:0000313" key="3">
    <source>
        <dbReference type="Proteomes" id="UP000325902"/>
    </source>
</evidence>
<dbReference type="Proteomes" id="UP000325902">
    <property type="component" value="Unassembled WGS sequence"/>
</dbReference>
<proteinExistence type="predicted"/>
<gene>
    <name evidence="2" type="ORF">DBV05_g12508</name>
</gene>
<dbReference type="EMBL" id="VCHE01000267">
    <property type="protein sequence ID" value="KAB2568813.1"/>
    <property type="molecule type" value="Genomic_DNA"/>
</dbReference>
<evidence type="ECO:0000256" key="1">
    <source>
        <dbReference type="SAM" id="Phobius"/>
    </source>
</evidence>
<sequence length="224" mass="25682">MLWDLEQHDTFSFRDSNQGLNLDFMTYSMYAMANKDPTALLDASTMQRHAEKTFSTFFQHFVSSNLSATTPSWAYQEINASLPYGINSTYKWIPDEGYQSFPLPPQPPSNTNRTALVEVSTQVELLRMNAVAVWLSVAILAWLIFTTVAIAVLQRKYLRNLDRNIECLGDVLVLVAHSDRLLQLVRERGPDGLEKERDVKTKLGWFEDNDGEQRWGIEVVEEDE</sequence>
<organism evidence="2 3">
    <name type="scientific">Lasiodiplodia theobromae</name>
    <dbReference type="NCBI Taxonomy" id="45133"/>
    <lineage>
        <taxon>Eukaryota</taxon>
        <taxon>Fungi</taxon>
        <taxon>Dikarya</taxon>
        <taxon>Ascomycota</taxon>
        <taxon>Pezizomycotina</taxon>
        <taxon>Dothideomycetes</taxon>
        <taxon>Dothideomycetes incertae sedis</taxon>
        <taxon>Botryosphaeriales</taxon>
        <taxon>Botryosphaeriaceae</taxon>
        <taxon>Lasiodiplodia</taxon>
    </lineage>
</organism>
<comment type="caution">
    <text evidence="2">The sequence shown here is derived from an EMBL/GenBank/DDBJ whole genome shotgun (WGS) entry which is preliminary data.</text>
</comment>
<keyword evidence="1" id="KW-1133">Transmembrane helix</keyword>
<evidence type="ECO:0000313" key="2">
    <source>
        <dbReference type="EMBL" id="KAB2568813.1"/>
    </source>
</evidence>
<reference evidence="2 3" key="1">
    <citation type="journal article" date="2019" name="Sci. Rep.">
        <title>A multi-omics analysis of the grapevine pathogen Lasiodiplodia theobromae reveals that temperature affects the expression of virulence- and pathogenicity-related genes.</title>
        <authorList>
            <person name="Felix C."/>
            <person name="Meneses R."/>
            <person name="Goncalves M.F.M."/>
            <person name="Tilleman L."/>
            <person name="Duarte A.S."/>
            <person name="Jorrin-Novo J.V."/>
            <person name="Van de Peer Y."/>
            <person name="Deforce D."/>
            <person name="Van Nieuwerburgh F."/>
            <person name="Esteves A.C."/>
            <person name="Alves A."/>
        </authorList>
    </citation>
    <scope>NUCLEOTIDE SEQUENCE [LARGE SCALE GENOMIC DNA]</scope>
    <source>
        <strain evidence="2 3">LA-SOL3</strain>
    </source>
</reference>
<dbReference type="OrthoDB" id="3248909at2759"/>
<dbReference type="PANTHER" id="PTHR37544">
    <property type="entry name" value="SPRAY-RELATED"/>
    <property type="match status" value="1"/>
</dbReference>
<keyword evidence="3" id="KW-1185">Reference proteome</keyword>